<sequence>MEDSKTKKLYRNVLDSDWNALKKEALSFENDIAELLRPISVHGDSIVHLVVHSGTEEPLKQILNLLHGYSMSVNNYGNTVLHEAAISGNLEAVRLLVENDEELLVMENDSNETPLFKAAAFGKTKIVKFLASREGQTVDSSDGTKQLKDIHRKNKNGETVLFAAVQGQHFDTALELLKIDEKLTELEDGNQTSLNMLAQIPSAFKAQYKMSIWKKLLFSWFLLPKKIWKEKRDHVFARELARKLRKKDKYVSEQNLMQSVFNPEPTENLLLAAIRSRNVEAVTWALDKYPQQLEQLNRKILNLATKEEEREQGNTLFAALRTGNVEFAKLTLEKYPQQLDILNLRIQKISDEDANSLFAAIRAGNVEVVKLILEEYPQALEQINIKNQNMLHVAVMYRQKEIYDLVKTNVIPMIRLARQIDIDGYTILHSVADTQHYKGGTRLGPAYRLQEELKWFYVRFLFLFLNLS</sequence>
<keyword evidence="3" id="KW-1185">Reference proteome</keyword>
<dbReference type="Gene3D" id="1.25.40.20">
    <property type="entry name" value="Ankyrin repeat-containing domain"/>
    <property type="match status" value="2"/>
</dbReference>
<dbReference type="EMBL" id="JAUESC010000385">
    <property type="protein sequence ID" value="KAK0579406.1"/>
    <property type="molecule type" value="Genomic_DNA"/>
</dbReference>
<dbReference type="PANTHER" id="PTHR24121">
    <property type="entry name" value="NO MECHANORECEPTOR POTENTIAL C, ISOFORM D-RELATED"/>
    <property type="match status" value="1"/>
</dbReference>
<dbReference type="Proteomes" id="UP001168877">
    <property type="component" value="Unassembled WGS sequence"/>
</dbReference>
<keyword evidence="1" id="KW-0040">ANK repeat</keyword>
<accession>A0AA39RR54</accession>
<protein>
    <submittedName>
        <fullName evidence="2">Uncharacterized protein</fullName>
    </submittedName>
</protein>
<dbReference type="InterPro" id="IPR036770">
    <property type="entry name" value="Ankyrin_rpt-contain_sf"/>
</dbReference>
<dbReference type="AlphaFoldDB" id="A0AA39RR54"/>
<evidence type="ECO:0000313" key="3">
    <source>
        <dbReference type="Proteomes" id="UP001168877"/>
    </source>
</evidence>
<feature type="repeat" description="ANK" evidence="1">
    <location>
        <begin position="76"/>
        <end position="108"/>
    </location>
</feature>
<evidence type="ECO:0000313" key="2">
    <source>
        <dbReference type="EMBL" id="KAK0579406.1"/>
    </source>
</evidence>
<reference evidence="2" key="1">
    <citation type="journal article" date="2022" name="Plant J.">
        <title>Strategies of tolerance reflected in two North American maple genomes.</title>
        <authorList>
            <person name="McEvoy S.L."/>
            <person name="Sezen U.U."/>
            <person name="Trouern-Trend A."/>
            <person name="McMahon S.M."/>
            <person name="Schaberg P.G."/>
            <person name="Yang J."/>
            <person name="Wegrzyn J.L."/>
            <person name="Swenson N.G."/>
        </authorList>
    </citation>
    <scope>NUCLEOTIDE SEQUENCE</scope>
    <source>
        <strain evidence="2">NS2018</strain>
    </source>
</reference>
<gene>
    <name evidence="2" type="ORF">LWI29_025965</name>
</gene>
<dbReference type="PROSITE" id="PS50297">
    <property type="entry name" value="ANK_REP_REGION"/>
    <property type="match status" value="1"/>
</dbReference>
<comment type="caution">
    <text evidence="2">The sequence shown here is derived from an EMBL/GenBank/DDBJ whole genome shotgun (WGS) entry which is preliminary data.</text>
</comment>
<dbReference type="PANTHER" id="PTHR24121:SF29">
    <property type="match status" value="1"/>
</dbReference>
<dbReference type="Pfam" id="PF12796">
    <property type="entry name" value="Ank_2"/>
    <property type="match status" value="1"/>
</dbReference>
<dbReference type="PROSITE" id="PS50088">
    <property type="entry name" value="ANK_REPEAT"/>
    <property type="match status" value="1"/>
</dbReference>
<reference evidence="2" key="2">
    <citation type="submission" date="2023-06" db="EMBL/GenBank/DDBJ databases">
        <authorList>
            <person name="Swenson N.G."/>
            <person name="Wegrzyn J.L."/>
            <person name="Mcevoy S.L."/>
        </authorList>
    </citation>
    <scope>NUCLEOTIDE SEQUENCE</scope>
    <source>
        <strain evidence="2">NS2018</strain>
        <tissue evidence="2">Leaf</tissue>
    </source>
</reference>
<evidence type="ECO:0000256" key="1">
    <source>
        <dbReference type="PROSITE-ProRule" id="PRU00023"/>
    </source>
</evidence>
<name>A0AA39RR54_ACESA</name>
<dbReference type="SUPFAM" id="SSF48403">
    <property type="entry name" value="Ankyrin repeat"/>
    <property type="match status" value="2"/>
</dbReference>
<dbReference type="SMART" id="SM00248">
    <property type="entry name" value="ANK"/>
    <property type="match status" value="5"/>
</dbReference>
<proteinExistence type="predicted"/>
<dbReference type="InterPro" id="IPR002110">
    <property type="entry name" value="Ankyrin_rpt"/>
</dbReference>
<organism evidence="2 3">
    <name type="scientific">Acer saccharum</name>
    <name type="common">Sugar maple</name>
    <dbReference type="NCBI Taxonomy" id="4024"/>
    <lineage>
        <taxon>Eukaryota</taxon>
        <taxon>Viridiplantae</taxon>
        <taxon>Streptophyta</taxon>
        <taxon>Embryophyta</taxon>
        <taxon>Tracheophyta</taxon>
        <taxon>Spermatophyta</taxon>
        <taxon>Magnoliopsida</taxon>
        <taxon>eudicotyledons</taxon>
        <taxon>Gunneridae</taxon>
        <taxon>Pentapetalae</taxon>
        <taxon>rosids</taxon>
        <taxon>malvids</taxon>
        <taxon>Sapindales</taxon>
        <taxon>Sapindaceae</taxon>
        <taxon>Hippocastanoideae</taxon>
        <taxon>Acereae</taxon>
        <taxon>Acer</taxon>
    </lineage>
</organism>